<feature type="transmembrane region" description="Helical" evidence="5">
    <location>
        <begin position="191"/>
        <end position="222"/>
    </location>
</feature>
<dbReference type="PANTHER" id="PTHR37422">
    <property type="entry name" value="TEICHURONIC ACID BIOSYNTHESIS PROTEIN TUAE"/>
    <property type="match status" value="1"/>
</dbReference>
<dbReference type="AlphaFoldDB" id="A0A412Q027"/>
<feature type="transmembrane region" description="Helical" evidence="5">
    <location>
        <begin position="234"/>
        <end position="258"/>
    </location>
</feature>
<feature type="transmembrane region" description="Helical" evidence="5">
    <location>
        <begin position="124"/>
        <end position="146"/>
    </location>
</feature>
<evidence type="ECO:0000256" key="1">
    <source>
        <dbReference type="ARBA" id="ARBA00004141"/>
    </source>
</evidence>
<name>A0A412Q027_9FIRM</name>
<dbReference type="RefSeq" id="WP_118003929.1">
    <property type="nucleotide sequence ID" value="NZ_QRXF01000005.1"/>
</dbReference>
<keyword evidence="3 5" id="KW-1133">Transmembrane helix</keyword>
<organism evidence="7 8">
    <name type="scientific">Agathobacter rectalis</name>
    <dbReference type="NCBI Taxonomy" id="39491"/>
    <lineage>
        <taxon>Bacteria</taxon>
        <taxon>Bacillati</taxon>
        <taxon>Bacillota</taxon>
        <taxon>Clostridia</taxon>
        <taxon>Lachnospirales</taxon>
        <taxon>Lachnospiraceae</taxon>
        <taxon>Agathobacter</taxon>
    </lineage>
</organism>
<dbReference type="EMBL" id="QRXG01000038">
    <property type="protein sequence ID" value="RGT78048.1"/>
    <property type="molecule type" value="Genomic_DNA"/>
</dbReference>
<feature type="transmembrane region" description="Helical" evidence="5">
    <location>
        <begin position="72"/>
        <end position="90"/>
    </location>
</feature>
<feature type="transmembrane region" description="Helical" evidence="5">
    <location>
        <begin position="166"/>
        <end position="184"/>
    </location>
</feature>
<dbReference type="PANTHER" id="PTHR37422:SF13">
    <property type="entry name" value="LIPOPOLYSACCHARIDE BIOSYNTHESIS PROTEIN PA4999-RELATED"/>
    <property type="match status" value="1"/>
</dbReference>
<gene>
    <name evidence="7" type="ORF">DWX06_14820</name>
</gene>
<evidence type="ECO:0000313" key="7">
    <source>
        <dbReference type="EMBL" id="RGT78048.1"/>
    </source>
</evidence>
<comment type="subcellular location">
    <subcellularLocation>
        <location evidence="1">Membrane</location>
        <topology evidence="1">Multi-pass membrane protein</topology>
    </subcellularLocation>
</comment>
<keyword evidence="4 5" id="KW-0472">Membrane</keyword>
<protein>
    <recommendedName>
        <fullName evidence="6">O-antigen ligase-related domain-containing protein</fullName>
    </recommendedName>
</protein>
<keyword evidence="2 5" id="KW-0812">Transmembrane</keyword>
<dbReference type="GO" id="GO:0016020">
    <property type="term" value="C:membrane"/>
    <property type="evidence" value="ECO:0007669"/>
    <property type="project" value="UniProtKB-SubCell"/>
</dbReference>
<feature type="transmembrane region" description="Helical" evidence="5">
    <location>
        <begin position="48"/>
        <end position="65"/>
    </location>
</feature>
<evidence type="ECO:0000259" key="6">
    <source>
        <dbReference type="Pfam" id="PF04932"/>
    </source>
</evidence>
<dbReference type="InterPro" id="IPR051533">
    <property type="entry name" value="WaaL-like"/>
</dbReference>
<evidence type="ECO:0000256" key="4">
    <source>
        <dbReference type="ARBA" id="ARBA00023136"/>
    </source>
</evidence>
<feature type="transmembrane region" description="Helical" evidence="5">
    <location>
        <begin position="363"/>
        <end position="386"/>
    </location>
</feature>
<evidence type="ECO:0000256" key="3">
    <source>
        <dbReference type="ARBA" id="ARBA00022989"/>
    </source>
</evidence>
<dbReference type="InterPro" id="IPR007016">
    <property type="entry name" value="O-antigen_ligase-rel_domated"/>
</dbReference>
<feature type="transmembrane region" description="Helical" evidence="5">
    <location>
        <begin position="20"/>
        <end position="42"/>
    </location>
</feature>
<accession>A0A412Q027</accession>
<sequence length="408" mass="47340">MKRNSFIIKTQNSFFLSKTYLYYAIIIVILLKPAIIEDILFLDTLFNAFRVIVSICYIIKMVLFNKKIKKDWMIIASLFLIVLFSTIISHGNISKPIAHFLPGMGLIAFILADKNATYNKISAIVNTGIILLVLNFLTVVLYPEGLVYRVTNPELKIWILGQKQELGGFLIPLIFCGLALNYFDAYWRKKVICIVCLGVLTLILEQPIGALVCVILFVLLLFMDKYIIKINKSLLIIGIIMIFIGFQYICFNFDDLYYIQNALGKINTRGLSKVRTLNIRFSMWQFAWQCIFNHPLIGIGNLSVKEWIRLSNLQYISVLDNLYLDILFTGGLFSFALFIWLIKRCFNTFIRLWNERKIRYMGYCIFVLCVLFMEGSQYVPLVFLVLSVNCWFRNLYNQANDMTGVLRK</sequence>
<reference evidence="7 8" key="1">
    <citation type="submission" date="2018-08" db="EMBL/GenBank/DDBJ databases">
        <title>A genome reference for cultivated species of the human gut microbiota.</title>
        <authorList>
            <person name="Zou Y."/>
            <person name="Xue W."/>
            <person name="Luo G."/>
        </authorList>
    </citation>
    <scope>NUCLEOTIDE SEQUENCE [LARGE SCALE GENOMIC DNA]</scope>
    <source>
        <strain evidence="7 8">AF18-16LB</strain>
    </source>
</reference>
<evidence type="ECO:0000256" key="2">
    <source>
        <dbReference type="ARBA" id="ARBA00022692"/>
    </source>
</evidence>
<comment type="caution">
    <text evidence="7">The sequence shown here is derived from an EMBL/GenBank/DDBJ whole genome shotgun (WGS) entry which is preliminary data.</text>
</comment>
<feature type="transmembrane region" description="Helical" evidence="5">
    <location>
        <begin position="322"/>
        <end position="342"/>
    </location>
</feature>
<feature type="domain" description="O-antigen ligase-related" evidence="6">
    <location>
        <begin position="194"/>
        <end position="339"/>
    </location>
</feature>
<evidence type="ECO:0000313" key="8">
    <source>
        <dbReference type="Proteomes" id="UP000284296"/>
    </source>
</evidence>
<evidence type="ECO:0000256" key="5">
    <source>
        <dbReference type="SAM" id="Phobius"/>
    </source>
</evidence>
<proteinExistence type="predicted"/>
<dbReference type="Pfam" id="PF04932">
    <property type="entry name" value="Wzy_C"/>
    <property type="match status" value="1"/>
</dbReference>
<dbReference type="Proteomes" id="UP000284296">
    <property type="component" value="Unassembled WGS sequence"/>
</dbReference>